<organism evidence="8">
    <name type="scientific">Blumeria graminis f. sp. tritici 96224</name>
    <dbReference type="NCBI Taxonomy" id="1268274"/>
    <lineage>
        <taxon>Eukaryota</taxon>
        <taxon>Fungi</taxon>
        <taxon>Dikarya</taxon>
        <taxon>Ascomycota</taxon>
        <taxon>Pezizomycotina</taxon>
        <taxon>Leotiomycetes</taxon>
        <taxon>Erysiphales</taxon>
        <taxon>Erysiphaceae</taxon>
        <taxon>Blumeria</taxon>
    </lineage>
</organism>
<feature type="compositionally biased region" description="Basic and acidic residues" evidence="5">
    <location>
        <begin position="178"/>
        <end position="198"/>
    </location>
</feature>
<dbReference type="Proteomes" id="UP000053110">
    <property type="component" value="Unassembled WGS sequence"/>
</dbReference>
<dbReference type="AlphaFoldDB" id="A0A061HM59"/>
<evidence type="ECO:0000259" key="6">
    <source>
        <dbReference type="SMART" id="SM00576"/>
    </source>
</evidence>
<keyword evidence="3" id="KW-0804">Transcription</keyword>
<evidence type="ECO:0000256" key="5">
    <source>
        <dbReference type="SAM" id="MobiDB-lite"/>
    </source>
</evidence>
<evidence type="ECO:0000256" key="4">
    <source>
        <dbReference type="ARBA" id="ARBA00023242"/>
    </source>
</evidence>
<comment type="subcellular location">
    <subcellularLocation>
        <location evidence="1">Nucleus</location>
    </subcellularLocation>
</comment>
<dbReference type="InterPro" id="IPR009072">
    <property type="entry name" value="Histone-fold"/>
</dbReference>
<keyword evidence="2" id="KW-0805">Transcription regulation</keyword>
<sequence length="214" mass="23832">MNNPQALHHSLLRPCVLHILRAAGYHSTRPSVLDTLTDLTARYLSILAQRTIAHASLAHTEPELALQIYLQHVRMAMQDCGTLGPELMMQEQDFNESEDTRGVDAFIAWATGPEAQEIRRIAIEGGEGGKDDYLTVLKKKQSLNGDEESRYTGTILGREAEPRMVKIEGGDITNLKDWSENLKKSRPSEGLTKLDERPLSIPGSPEDVKMESVE</sequence>
<evidence type="ECO:0000313" key="9">
    <source>
        <dbReference type="Proteomes" id="UP000053110"/>
    </source>
</evidence>
<dbReference type="OrthoDB" id="5402929at2759"/>
<evidence type="ECO:0000256" key="1">
    <source>
        <dbReference type="ARBA" id="ARBA00004123"/>
    </source>
</evidence>
<reference evidence="9" key="1">
    <citation type="journal article" date="2013" name="Nat. Genet.">
        <title>The wheat powdery mildew genome shows the unique evolution of an obligate biotroph.</title>
        <authorList>
            <person name="Wicker T."/>
            <person name="Oberhaensli S."/>
            <person name="Parlange F."/>
            <person name="Buchmann J.P."/>
            <person name="Shatalina M."/>
            <person name="Roffler S."/>
            <person name="Ben-David R."/>
            <person name="Dolezel J."/>
            <person name="Simkova H."/>
            <person name="Schulze-Lefert P."/>
            <person name="Spanu P.D."/>
            <person name="Bruggmann R."/>
            <person name="Amselem J."/>
            <person name="Quesneville H."/>
            <person name="Ver Loren van Themaat E."/>
            <person name="Paape T."/>
            <person name="Shimizu K.K."/>
            <person name="Keller B."/>
        </authorList>
    </citation>
    <scope>NUCLEOTIDE SEQUENCE [LARGE SCALE GENOMIC DNA]</scope>
    <source>
        <strain evidence="9">96224</strain>
    </source>
</reference>
<reference evidence="7" key="2">
    <citation type="submission" date="2013-01" db="EMBL/GenBank/DDBJ databases">
        <title>The wheat powdery mildew genome reveals unique evolution of an obligate biotroph.</title>
        <authorList>
            <person name="Oberhaensli S."/>
            <person name="Wicker T."/>
            <person name="Keller B."/>
        </authorList>
    </citation>
    <scope>NUCLEOTIDE SEQUENCE</scope>
    <source>
        <strain evidence="7">96224</strain>
    </source>
</reference>
<keyword evidence="4" id="KW-0539">Nucleus</keyword>
<dbReference type="SMART" id="SM00576">
    <property type="entry name" value="BTP"/>
    <property type="match status" value="1"/>
</dbReference>
<proteinExistence type="predicted"/>
<dbReference type="GO" id="GO:0005634">
    <property type="term" value="C:nucleus"/>
    <property type="evidence" value="ECO:0007669"/>
    <property type="project" value="UniProtKB-SubCell"/>
</dbReference>
<dbReference type="InterPro" id="IPR006565">
    <property type="entry name" value="BTP"/>
</dbReference>
<dbReference type="GO" id="GO:0046982">
    <property type="term" value="F:protein heterodimerization activity"/>
    <property type="evidence" value="ECO:0007669"/>
    <property type="project" value="InterPro"/>
</dbReference>
<evidence type="ECO:0000313" key="8">
    <source>
        <dbReference type="EMBL" id="SUZ08227.1"/>
    </source>
</evidence>
<evidence type="ECO:0000256" key="3">
    <source>
        <dbReference type="ARBA" id="ARBA00023163"/>
    </source>
</evidence>
<protein>
    <submittedName>
        <fullName evidence="8">Bgt-4002</fullName>
    </submittedName>
</protein>
<dbReference type="EMBL" id="KE374987">
    <property type="protein sequence ID" value="EPQ66779.1"/>
    <property type="molecule type" value="Genomic_DNA"/>
</dbReference>
<evidence type="ECO:0000256" key="2">
    <source>
        <dbReference type="ARBA" id="ARBA00023015"/>
    </source>
</evidence>
<feature type="domain" description="Bromodomain associated" evidence="6">
    <location>
        <begin position="5"/>
        <end position="86"/>
    </location>
</feature>
<dbReference type="HOGENOM" id="CLU_064111_0_0_1"/>
<reference evidence="8" key="3">
    <citation type="submission" date="2018-07" db="EMBL/GenBank/DDBJ databases">
        <authorList>
            <person name="Quirk P.G."/>
            <person name="Krulwich T.A."/>
        </authorList>
    </citation>
    <scope>NUCLEOTIDE SEQUENCE</scope>
    <source>
        <strain evidence="8">96224</strain>
    </source>
</reference>
<evidence type="ECO:0000313" key="7">
    <source>
        <dbReference type="EMBL" id="EPQ66779.1"/>
    </source>
</evidence>
<dbReference type="Pfam" id="PF07524">
    <property type="entry name" value="Bromo_TP"/>
    <property type="match status" value="1"/>
</dbReference>
<name>A0A061HM59_BLUGR</name>
<feature type="region of interest" description="Disordered" evidence="5">
    <location>
        <begin position="178"/>
        <end position="214"/>
    </location>
</feature>
<dbReference type="EMBL" id="UIGY01000014">
    <property type="protein sequence ID" value="SUZ08227.1"/>
    <property type="molecule type" value="Genomic_DNA"/>
</dbReference>
<gene>
    <name evidence="7" type="ORF">BGT96224_4002</name>
    <name evidence="8" type="ORF">BGT96224V2_LOCUS1394</name>
</gene>
<dbReference type="Gene3D" id="1.10.20.10">
    <property type="entry name" value="Histone, subunit A"/>
    <property type="match status" value="1"/>
</dbReference>
<accession>A0A061HM59</accession>